<dbReference type="EMBL" id="AEYJ02001649">
    <property type="protein sequence ID" value="KFH00509.1"/>
    <property type="molecule type" value="Genomic_DNA"/>
</dbReference>
<reference evidence="1 2" key="1">
    <citation type="submission" date="2014-08" db="EMBL/GenBank/DDBJ databases">
        <authorList>
            <person name="Sibley D."/>
            <person name="Venepally P."/>
            <person name="Karamycheva S."/>
            <person name="Hadjithomas M."/>
            <person name="Khan A."/>
            <person name="Brunk B."/>
            <person name="Roos D."/>
            <person name="Caler E."/>
            <person name="Lorenzi H."/>
        </authorList>
    </citation>
    <scope>NUCLEOTIDE SEQUENCE [LARGE SCALE GENOMIC DNA]</scope>
    <source>
        <strain evidence="1 2">VAND</strain>
    </source>
</reference>
<evidence type="ECO:0000313" key="1">
    <source>
        <dbReference type="EMBL" id="KFH00509.1"/>
    </source>
</evidence>
<protein>
    <submittedName>
        <fullName evidence="1">Uncharacterized protein</fullName>
    </submittedName>
</protein>
<reference evidence="1 2" key="2">
    <citation type="journal article" date="2015" name="Eukaryot. Cell">
        <title>Genetic mapping reveals that sinefungin resistance in Toxoplasma gondii is controlled by a putative amino acid transporter locus that can be used as a negative selectable marker.</title>
        <authorList>
            <person name="Behnke M.S."/>
            <person name="Khan A."/>
            <person name="Sibley L.D."/>
        </authorList>
    </citation>
    <scope>NUCLEOTIDE SEQUENCE [LARGE SCALE GENOMIC DNA]</scope>
    <source>
        <strain evidence="1 2">VAND</strain>
    </source>
</reference>
<gene>
    <name evidence="1" type="ORF">TGVAND_205530</name>
</gene>
<proteinExistence type="predicted"/>
<sequence>MQKEPTVWRLSKADNGIQRCGDCICRKCQWSRNSKKLYAGVTAQRGEQVTGTPGYQLLRSRQSVSIIVIRSWTDEQATGAFLRRTQKKALHRLPVVLAARQYLSAPNLSERVIVGRGEAGKGVFWSLFSCIFVFCHAESVSRKTPAKT</sequence>
<comment type="caution">
    <text evidence="1">The sequence shown here is derived from an EMBL/GenBank/DDBJ whole genome shotgun (WGS) entry which is preliminary data.</text>
</comment>
<name>A0A086PJH7_TOXGO</name>
<dbReference type="VEuPathDB" id="ToxoDB:TGVAND_205530"/>
<accession>A0A086PJH7</accession>
<organism evidence="1 2">
    <name type="scientific">Toxoplasma gondii VAND</name>
    <dbReference type="NCBI Taxonomy" id="933077"/>
    <lineage>
        <taxon>Eukaryota</taxon>
        <taxon>Sar</taxon>
        <taxon>Alveolata</taxon>
        <taxon>Apicomplexa</taxon>
        <taxon>Conoidasida</taxon>
        <taxon>Coccidia</taxon>
        <taxon>Eucoccidiorida</taxon>
        <taxon>Eimeriorina</taxon>
        <taxon>Sarcocystidae</taxon>
        <taxon>Toxoplasma</taxon>
    </lineage>
</organism>
<dbReference type="Proteomes" id="UP000028840">
    <property type="component" value="Unassembled WGS sequence"/>
</dbReference>
<dbReference type="AlphaFoldDB" id="A0A086PJH7"/>
<evidence type="ECO:0000313" key="2">
    <source>
        <dbReference type="Proteomes" id="UP000028840"/>
    </source>
</evidence>